<organism evidence="2 3">
    <name type="scientific">Populus tomentosa</name>
    <name type="common">Chinese white poplar</name>
    <dbReference type="NCBI Taxonomy" id="118781"/>
    <lineage>
        <taxon>Eukaryota</taxon>
        <taxon>Viridiplantae</taxon>
        <taxon>Streptophyta</taxon>
        <taxon>Embryophyta</taxon>
        <taxon>Tracheophyta</taxon>
        <taxon>Spermatophyta</taxon>
        <taxon>Magnoliopsida</taxon>
        <taxon>eudicotyledons</taxon>
        <taxon>Gunneridae</taxon>
        <taxon>Pentapetalae</taxon>
        <taxon>rosids</taxon>
        <taxon>fabids</taxon>
        <taxon>Malpighiales</taxon>
        <taxon>Salicaceae</taxon>
        <taxon>Saliceae</taxon>
        <taxon>Populus</taxon>
    </lineage>
</organism>
<dbReference type="Proteomes" id="UP000886885">
    <property type="component" value="Chromosome 17D"/>
</dbReference>
<feature type="chain" id="PRO_5036491741" evidence="1">
    <location>
        <begin position="25"/>
        <end position="102"/>
    </location>
</feature>
<accession>A0A8X7Y0R7</accession>
<dbReference type="EMBL" id="JAAWWB010000034">
    <property type="protein sequence ID" value="KAG6741944.1"/>
    <property type="molecule type" value="Genomic_DNA"/>
</dbReference>
<name>A0A8X7Y0R7_POPTO</name>
<feature type="signal peptide" evidence="1">
    <location>
        <begin position="1"/>
        <end position="24"/>
    </location>
</feature>
<reference evidence="2" key="1">
    <citation type="journal article" date="2020" name="bioRxiv">
        <title>Hybrid origin of Populus tomentosa Carr. identified through genome sequencing and phylogenomic analysis.</title>
        <authorList>
            <person name="An X."/>
            <person name="Gao K."/>
            <person name="Chen Z."/>
            <person name="Li J."/>
            <person name="Yang X."/>
            <person name="Yang X."/>
            <person name="Zhou J."/>
            <person name="Guo T."/>
            <person name="Zhao T."/>
            <person name="Huang S."/>
            <person name="Miao D."/>
            <person name="Khan W.U."/>
            <person name="Rao P."/>
            <person name="Ye M."/>
            <person name="Lei B."/>
            <person name="Liao W."/>
            <person name="Wang J."/>
            <person name="Ji L."/>
            <person name="Li Y."/>
            <person name="Guo B."/>
            <person name="Mustafa N.S."/>
            <person name="Li S."/>
            <person name="Yun Q."/>
            <person name="Keller S.R."/>
            <person name="Mao J."/>
            <person name="Zhang R."/>
            <person name="Strauss S.H."/>
        </authorList>
    </citation>
    <scope>NUCLEOTIDE SEQUENCE</scope>
    <source>
        <strain evidence="2">GM15</strain>
        <tissue evidence="2">Leaf</tissue>
    </source>
</reference>
<comment type="caution">
    <text evidence="2">The sequence shown here is derived from an EMBL/GenBank/DDBJ whole genome shotgun (WGS) entry which is preliminary data.</text>
</comment>
<proteinExistence type="predicted"/>
<protein>
    <submittedName>
        <fullName evidence="2">Uncharacterized protein</fullName>
    </submittedName>
</protein>
<evidence type="ECO:0000313" key="3">
    <source>
        <dbReference type="Proteomes" id="UP000886885"/>
    </source>
</evidence>
<evidence type="ECO:0000313" key="2">
    <source>
        <dbReference type="EMBL" id="KAG6741944.1"/>
    </source>
</evidence>
<dbReference type="AlphaFoldDB" id="A0A8X7Y0R7"/>
<gene>
    <name evidence="2" type="ORF">POTOM_055224</name>
</gene>
<keyword evidence="3" id="KW-1185">Reference proteome</keyword>
<keyword evidence="1" id="KW-0732">Signal</keyword>
<sequence>MKAFLIICILLATVAFSPFSTSTALELSHKDNSSYVHTGHLTLPRNKVARGSHHVARCIHRRHRCIHHVARGIHHVARSSHHLRRSHLPGHSNAHKWDCEIP</sequence>
<evidence type="ECO:0000256" key="1">
    <source>
        <dbReference type="SAM" id="SignalP"/>
    </source>
</evidence>